<protein>
    <submittedName>
        <fullName evidence="2">Uncharacterized protein</fullName>
    </submittedName>
</protein>
<dbReference type="EMBL" id="FXTT01000002">
    <property type="protein sequence ID" value="SMP15896.1"/>
    <property type="molecule type" value="Genomic_DNA"/>
</dbReference>
<name>A0ABY1NRS5_9HYPH</name>
<accession>A0ABY1NRS5</accession>
<dbReference type="Proteomes" id="UP001157914">
    <property type="component" value="Unassembled WGS sequence"/>
</dbReference>
<proteinExistence type="predicted"/>
<comment type="caution">
    <text evidence="2">The sequence shown here is derived from an EMBL/GenBank/DDBJ whole genome shotgun (WGS) entry which is preliminary data.</text>
</comment>
<sequence length="229" mass="24572">MSQLAFTKLQKQRVVAIPRLAAFALGVMALSAVSARAEPMALVLDKSESVSFPAFSELAAGDVVELGNSGHIDLLDYSACREVRIKSGTVSFGASGYVVDGGEEEVLRDGNCLQADSGTDPATADKGLTVTLRGITPANKMAASIMLRFDDELRDQYDTVFVSFEGGSPKRFDLDNSILTDMPVREDEAEAVDVELFLQGKAPDYGVVMRKFKIDPTSVGRKTAVVIVK</sequence>
<feature type="chain" id="PRO_5045935086" evidence="1">
    <location>
        <begin position="38"/>
        <end position="229"/>
    </location>
</feature>
<keyword evidence="1" id="KW-0732">Signal</keyword>
<gene>
    <name evidence="2" type="ORF">SAMN06265374_1633</name>
</gene>
<evidence type="ECO:0000313" key="2">
    <source>
        <dbReference type="EMBL" id="SMP15896.1"/>
    </source>
</evidence>
<evidence type="ECO:0000256" key="1">
    <source>
        <dbReference type="SAM" id="SignalP"/>
    </source>
</evidence>
<dbReference type="RefSeq" id="WP_208997291.1">
    <property type="nucleotide sequence ID" value="NZ_BAAAEA010000003.1"/>
</dbReference>
<keyword evidence="3" id="KW-1185">Reference proteome</keyword>
<feature type="signal peptide" evidence="1">
    <location>
        <begin position="1"/>
        <end position="37"/>
    </location>
</feature>
<organism evidence="2 3">
    <name type="scientific">Roseibium denhamense</name>
    <dbReference type="NCBI Taxonomy" id="76305"/>
    <lineage>
        <taxon>Bacteria</taxon>
        <taxon>Pseudomonadati</taxon>
        <taxon>Pseudomonadota</taxon>
        <taxon>Alphaproteobacteria</taxon>
        <taxon>Hyphomicrobiales</taxon>
        <taxon>Stappiaceae</taxon>
        <taxon>Roseibium</taxon>
    </lineage>
</organism>
<evidence type="ECO:0000313" key="3">
    <source>
        <dbReference type="Proteomes" id="UP001157914"/>
    </source>
</evidence>
<reference evidence="2 3" key="1">
    <citation type="submission" date="2017-05" db="EMBL/GenBank/DDBJ databases">
        <authorList>
            <person name="Varghese N."/>
            <person name="Submissions S."/>
        </authorList>
    </citation>
    <scope>NUCLEOTIDE SEQUENCE [LARGE SCALE GENOMIC DNA]</scope>
    <source>
        <strain evidence="2 3">DSM 15949</strain>
    </source>
</reference>